<organism evidence="2 3">
    <name type="scientific">Undibacterium terreum</name>
    <dbReference type="NCBI Taxonomy" id="1224302"/>
    <lineage>
        <taxon>Bacteria</taxon>
        <taxon>Pseudomonadati</taxon>
        <taxon>Pseudomonadota</taxon>
        <taxon>Betaproteobacteria</taxon>
        <taxon>Burkholderiales</taxon>
        <taxon>Oxalobacteraceae</taxon>
        <taxon>Undibacterium</taxon>
    </lineage>
</organism>
<dbReference type="SUPFAM" id="SSF51182">
    <property type="entry name" value="RmlC-like cupins"/>
    <property type="match status" value="1"/>
</dbReference>
<sequence>MRHDVGSTGQEAIQVRVDFAPGAAFGKHSHPGIEIAYVLEGTMEYQLAGQPPVTLKAGESLFIPEGTVHAAKNVGSGKASELATYFVQKNKQIVVPAE</sequence>
<name>A0A916UAD8_9BURK</name>
<dbReference type="InterPro" id="IPR013096">
    <property type="entry name" value="Cupin_2"/>
</dbReference>
<evidence type="ECO:0000259" key="1">
    <source>
        <dbReference type="Pfam" id="PF07883"/>
    </source>
</evidence>
<dbReference type="PANTHER" id="PTHR38599:SF1">
    <property type="entry name" value="CUPIN DOMAIN PROTEIN (AFU_ORTHOLOGUE AFUA_3G13620)"/>
    <property type="match status" value="1"/>
</dbReference>
<dbReference type="Proteomes" id="UP000637423">
    <property type="component" value="Unassembled WGS sequence"/>
</dbReference>
<accession>A0A916UAD8</accession>
<dbReference type="InterPro" id="IPR011051">
    <property type="entry name" value="RmlC_Cupin_sf"/>
</dbReference>
<protein>
    <recommendedName>
        <fullName evidence="1">Cupin type-2 domain-containing protein</fullName>
    </recommendedName>
</protein>
<evidence type="ECO:0000313" key="2">
    <source>
        <dbReference type="EMBL" id="GGC65313.1"/>
    </source>
</evidence>
<dbReference type="Gene3D" id="2.60.120.10">
    <property type="entry name" value="Jelly Rolls"/>
    <property type="match status" value="1"/>
</dbReference>
<proteinExistence type="predicted"/>
<keyword evidence="3" id="KW-1185">Reference proteome</keyword>
<dbReference type="AlphaFoldDB" id="A0A916UAD8"/>
<gene>
    <name evidence="2" type="ORF">GCM10011396_10380</name>
</gene>
<dbReference type="InterPro" id="IPR014710">
    <property type="entry name" value="RmlC-like_jellyroll"/>
</dbReference>
<dbReference type="CDD" id="cd02235">
    <property type="entry name" value="cupin_BLL4011-like"/>
    <property type="match status" value="1"/>
</dbReference>
<reference evidence="2" key="2">
    <citation type="submission" date="2020-09" db="EMBL/GenBank/DDBJ databases">
        <authorList>
            <person name="Sun Q."/>
            <person name="Zhou Y."/>
        </authorList>
    </citation>
    <scope>NUCLEOTIDE SEQUENCE</scope>
    <source>
        <strain evidence="2">CGMCC 1.10998</strain>
    </source>
</reference>
<dbReference type="EMBL" id="BMED01000001">
    <property type="protein sequence ID" value="GGC65313.1"/>
    <property type="molecule type" value="Genomic_DNA"/>
</dbReference>
<dbReference type="PANTHER" id="PTHR38599">
    <property type="entry name" value="CUPIN DOMAIN PROTEIN (AFU_ORTHOLOGUE AFUA_3G13620)"/>
    <property type="match status" value="1"/>
</dbReference>
<dbReference type="RefSeq" id="WP_229750929.1">
    <property type="nucleotide sequence ID" value="NZ_BMED01000001.1"/>
</dbReference>
<dbReference type="Pfam" id="PF07883">
    <property type="entry name" value="Cupin_2"/>
    <property type="match status" value="1"/>
</dbReference>
<reference evidence="2" key="1">
    <citation type="journal article" date="2014" name="Int. J. Syst. Evol. Microbiol.">
        <title>Complete genome sequence of Corynebacterium casei LMG S-19264T (=DSM 44701T), isolated from a smear-ripened cheese.</title>
        <authorList>
            <consortium name="US DOE Joint Genome Institute (JGI-PGF)"/>
            <person name="Walter F."/>
            <person name="Albersmeier A."/>
            <person name="Kalinowski J."/>
            <person name="Ruckert C."/>
        </authorList>
    </citation>
    <scope>NUCLEOTIDE SEQUENCE</scope>
    <source>
        <strain evidence="2">CGMCC 1.10998</strain>
    </source>
</reference>
<feature type="domain" description="Cupin type-2" evidence="1">
    <location>
        <begin position="16"/>
        <end position="80"/>
    </location>
</feature>
<comment type="caution">
    <text evidence="2">The sequence shown here is derived from an EMBL/GenBank/DDBJ whole genome shotgun (WGS) entry which is preliminary data.</text>
</comment>
<evidence type="ECO:0000313" key="3">
    <source>
        <dbReference type="Proteomes" id="UP000637423"/>
    </source>
</evidence>